<organism evidence="2 3">
    <name type="scientific">Nocardia terpenica</name>
    <dbReference type="NCBI Taxonomy" id="455432"/>
    <lineage>
        <taxon>Bacteria</taxon>
        <taxon>Bacillati</taxon>
        <taxon>Actinomycetota</taxon>
        <taxon>Actinomycetes</taxon>
        <taxon>Mycobacteriales</taxon>
        <taxon>Nocardiaceae</taxon>
        <taxon>Nocardia</taxon>
    </lineage>
</organism>
<dbReference type="PANTHER" id="PTHR43377">
    <property type="entry name" value="BILIVERDIN REDUCTASE A"/>
    <property type="match status" value="1"/>
</dbReference>
<dbReference type="EMBL" id="CP046173">
    <property type="protein sequence ID" value="QIS20543.1"/>
    <property type="molecule type" value="Genomic_DNA"/>
</dbReference>
<dbReference type="PANTHER" id="PTHR43377:SF1">
    <property type="entry name" value="BILIVERDIN REDUCTASE A"/>
    <property type="match status" value="1"/>
</dbReference>
<dbReference type="SUPFAM" id="SSF51735">
    <property type="entry name" value="NAD(P)-binding Rossmann-fold domains"/>
    <property type="match status" value="1"/>
</dbReference>
<dbReference type="InterPro" id="IPR000683">
    <property type="entry name" value="Gfo/Idh/MocA-like_OxRdtase_N"/>
</dbReference>
<evidence type="ECO:0000313" key="3">
    <source>
        <dbReference type="Proteomes" id="UP000500953"/>
    </source>
</evidence>
<proteinExistence type="predicted"/>
<dbReference type="AlphaFoldDB" id="A0A6G9Z6B1"/>
<dbReference type="Gene3D" id="3.40.50.720">
    <property type="entry name" value="NAD(P)-binding Rossmann-like Domain"/>
    <property type="match status" value="1"/>
</dbReference>
<dbReference type="Gene3D" id="3.30.360.10">
    <property type="entry name" value="Dihydrodipicolinate Reductase, domain 2"/>
    <property type="match status" value="1"/>
</dbReference>
<reference evidence="2 3" key="1">
    <citation type="journal article" date="2019" name="ACS Chem. Biol.">
        <title>Identification and Mobilization of a Cryptic Antibiotic Biosynthesis Gene Locus from a Human-Pathogenic Nocardia Isolate.</title>
        <authorList>
            <person name="Herisse M."/>
            <person name="Ishida K."/>
            <person name="Porter J.L."/>
            <person name="Howden B."/>
            <person name="Hertweck C."/>
            <person name="Stinear T.P."/>
            <person name="Pidot S.J."/>
        </authorList>
    </citation>
    <scope>NUCLEOTIDE SEQUENCE [LARGE SCALE GENOMIC DNA]</scope>
    <source>
        <strain evidence="2 3">AUSMDU00012715</strain>
    </source>
</reference>
<evidence type="ECO:0000313" key="2">
    <source>
        <dbReference type="EMBL" id="QIS20543.1"/>
    </source>
</evidence>
<dbReference type="InterPro" id="IPR036291">
    <property type="entry name" value="NAD(P)-bd_dom_sf"/>
</dbReference>
<dbReference type="GO" id="GO:0000166">
    <property type="term" value="F:nucleotide binding"/>
    <property type="evidence" value="ECO:0007669"/>
    <property type="project" value="InterPro"/>
</dbReference>
<accession>A0A6G9Z6B1</accession>
<name>A0A6G9Z6B1_9NOCA</name>
<sequence>MKIALLGTGFGQAHAAVYATRADVEVTVFGRRPEALRPLADRYGFATTTDLDSVFADPAVELIDVCLPTGLHPDTVLRALDAGKHVLTELPLATDMALAKRVTDAARAGDRQVFVDMYDRFLPANQLLFDAVASGRYGRLRHLAVDLATALLWPGVDIGPEQIALDMMHGDIDVIVQTLGAPATLDITATASGPATAVVDAILGYPDATARCCACSLMPMPYGARGGYRATFTDAVLTATFTHGFDGKPTTTVSTCTADGEETTQLPDADPYAAMIDHVLACLRGRATNRIAPDSVLNALAVTLDIDAVVNPHSAG</sequence>
<dbReference type="Pfam" id="PF01408">
    <property type="entry name" value="GFO_IDH_MocA"/>
    <property type="match status" value="1"/>
</dbReference>
<feature type="domain" description="Gfo/Idh/MocA-like oxidoreductase N-terminal" evidence="1">
    <location>
        <begin position="1"/>
        <end position="116"/>
    </location>
</feature>
<dbReference type="RefSeq" id="WP_167487882.1">
    <property type="nucleotide sequence ID" value="NZ_CP046173.1"/>
</dbReference>
<dbReference type="Proteomes" id="UP000500953">
    <property type="component" value="Chromosome"/>
</dbReference>
<protein>
    <submittedName>
        <fullName evidence="2">Gfo/Idh/MocA family oxidoreductase</fullName>
    </submittedName>
</protein>
<dbReference type="InterPro" id="IPR051450">
    <property type="entry name" value="Gfo/Idh/MocA_Oxidoreductases"/>
</dbReference>
<evidence type="ECO:0000259" key="1">
    <source>
        <dbReference type="Pfam" id="PF01408"/>
    </source>
</evidence>
<gene>
    <name evidence="2" type="ORF">F6W96_21835</name>
</gene>